<accession>A0ABT9UPA8</accession>
<dbReference type="PROSITE" id="PS00687">
    <property type="entry name" value="ALDEHYDE_DEHYDR_GLU"/>
    <property type="match status" value="1"/>
</dbReference>
<sequence length="484" mass="52120">MTTIEYDGLYIGGEWAAPAEASWIKVHSPATEDYVGRVPNGRNKDIDRAVRAARDAFGDPRGWSRWEPHERANVLRQLARELESRGAETARRVSIQNGMPIELSEKWETRNPATLLNYYSDLVTGQADELRQGIKGKQTLVTREPVGVVAAIVPWNVPQSITFLKLAPALAAGCTVVLKPAAETVLDAFLLAEAAMAAGLPAGVLNIVPAAGETSGYLVRHPGIDKVSFTGSPEVGRGIGEICGRLLRPVTLELGGKSAAIVLDDADLENNVEALLSSTLMNNGQVCWLSTRILAPQSRYDKTVQVVSDMVSSLEVGDPLARETRVGPLVSAKHRERVEGLVRQGLAQGGRVTVGGRRPKGFDRGWYLEPTVFANVGRKDAIAQKEIFGPVLTVIPYSGEQDAIEIANDSEYGLAGSVWTRDEERGLRVARQVRTGTIGLNGYATDPVAPFGGVKSSGLGRELGPEGLGNYQVLKSIFLNRPNS</sequence>
<dbReference type="EMBL" id="JAUSSY010000019">
    <property type="protein sequence ID" value="MDQ0120818.1"/>
    <property type="molecule type" value="Genomic_DNA"/>
</dbReference>
<dbReference type="InterPro" id="IPR016161">
    <property type="entry name" value="Ald_DH/histidinol_DH"/>
</dbReference>
<feature type="domain" description="Aldehyde dehydrogenase" evidence="5">
    <location>
        <begin position="15"/>
        <end position="477"/>
    </location>
</feature>
<dbReference type="Gene3D" id="3.40.309.10">
    <property type="entry name" value="Aldehyde Dehydrogenase, Chain A, domain 2"/>
    <property type="match status" value="1"/>
</dbReference>
<dbReference type="PANTHER" id="PTHR42804">
    <property type="entry name" value="ALDEHYDE DEHYDROGENASE"/>
    <property type="match status" value="1"/>
</dbReference>
<proteinExistence type="inferred from homology"/>
<dbReference type="InterPro" id="IPR015590">
    <property type="entry name" value="Aldehyde_DH_dom"/>
</dbReference>
<evidence type="ECO:0000256" key="4">
    <source>
        <dbReference type="RuleBase" id="RU003345"/>
    </source>
</evidence>
<feature type="active site" evidence="3">
    <location>
        <position position="253"/>
    </location>
</feature>
<protein>
    <submittedName>
        <fullName evidence="6">Acyl-CoA reductase-like NAD-dependent aldehyde dehydrogenase</fullName>
    </submittedName>
</protein>
<evidence type="ECO:0000313" key="6">
    <source>
        <dbReference type="EMBL" id="MDQ0120818.1"/>
    </source>
</evidence>
<evidence type="ECO:0000259" key="5">
    <source>
        <dbReference type="Pfam" id="PF00171"/>
    </source>
</evidence>
<comment type="similarity">
    <text evidence="1 4">Belongs to the aldehyde dehydrogenase family.</text>
</comment>
<dbReference type="Gene3D" id="3.40.605.10">
    <property type="entry name" value="Aldehyde Dehydrogenase, Chain A, domain 1"/>
    <property type="match status" value="1"/>
</dbReference>
<evidence type="ECO:0000256" key="1">
    <source>
        <dbReference type="ARBA" id="ARBA00009986"/>
    </source>
</evidence>
<keyword evidence="7" id="KW-1185">Reference proteome</keyword>
<dbReference type="InterPro" id="IPR016163">
    <property type="entry name" value="Ald_DH_C"/>
</dbReference>
<dbReference type="RefSeq" id="WP_307493092.1">
    <property type="nucleotide sequence ID" value="NZ_JAUSSY010000019.1"/>
</dbReference>
<dbReference type="InterPro" id="IPR029510">
    <property type="entry name" value="Ald_DH_CS_GLU"/>
</dbReference>
<gene>
    <name evidence="6" type="ORF">J2T22_004028</name>
</gene>
<keyword evidence="2 4" id="KW-0560">Oxidoreductase</keyword>
<dbReference type="CDD" id="cd07139">
    <property type="entry name" value="ALDH_AldA-Rv0768"/>
    <property type="match status" value="1"/>
</dbReference>
<reference evidence="6 7" key="1">
    <citation type="submission" date="2023-07" db="EMBL/GenBank/DDBJ databases">
        <title>Sorghum-associated microbial communities from plants grown in Nebraska, USA.</title>
        <authorList>
            <person name="Schachtman D."/>
        </authorList>
    </citation>
    <scope>NUCLEOTIDE SEQUENCE [LARGE SCALE GENOMIC DNA]</scope>
    <source>
        <strain evidence="6 7">DS994</strain>
    </source>
</reference>
<name>A0ABT9UPA8_9MICC</name>
<organism evidence="6 7">
    <name type="scientific">Pseudarthrobacter defluvii</name>
    <dbReference type="NCBI Taxonomy" id="410837"/>
    <lineage>
        <taxon>Bacteria</taxon>
        <taxon>Bacillati</taxon>
        <taxon>Actinomycetota</taxon>
        <taxon>Actinomycetes</taxon>
        <taxon>Micrococcales</taxon>
        <taxon>Micrococcaceae</taxon>
        <taxon>Pseudarthrobacter</taxon>
    </lineage>
</organism>
<evidence type="ECO:0000256" key="2">
    <source>
        <dbReference type="ARBA" id="ARBA00023002"/>
    </source>
</evidence>
<dbReference type="Proteomes" id="UP001226389">
    <property type="component" value="Unassembled WGS sequence"/>
</dbReference>
<dbReference type="SUPFAM" id="SSF53720">
    <property type="entry name" value="ALDH-like"/>
    <property type="match status" value="1"/>
</dbReference>
<evidence type="ECO:0000313" key="7">
    <source>
        <dbReference type="Proteomes" id="UP001226389"/>
    </source>
</evidence>
<dbReference type="Pfam" id="PF00171">
    <property type="entry name" value="Aldedh"/>
    <property type="match status" value="1"/>
</dbReference>
<dbReference type="InterPro" id="IPR016162">
    <property type="entry name" value="Ald_DH_N"/>
</dbReference>
<evidence type="ECO:0000256" key="3">
    <source>
        <dbReference type="PROSITE-ProRule" id="PRU10007"/>
    </source>
</evidence>
<comment type="caution">
    <text evidence="6">The sequence shown here is derived from an EMBL/GenBank/DDBJ whole genome shotgun (WGS) entry which is preliminary data.</text>
</comment>
<dbReference type="PANTHER" id="PTHR42804:SF1">
    <property type="entry name" value="ALDEHYDE DEHYDROGENASE-RELATED"/>
    <property type="match status" value="1"/>
</dbReference>